<keyword evidence="2" id="KW-0813">Transport</keyword>
<proteinExistence type="inferred from homology"/>
<dbReference type="GO" id="GO:0005085">
    <property type="term" value="F:guanyl-nucleotide exchange factor activity"/>
    <property type="evidence" value="ECO:0007669"/>
    <property type="project" value="TreeGrafter"/>
</dbReference>
<reference evidence="4 5" key="1">
    <citation type="journal article" date="2018" name="MBio">
        <title>Comparative Genomics Reveals the Core Gene Toolbox for the Fungus-Insect Symbiosis.</title>
        <authorList>
            <person name="Wang Y."/>
            <person name="Stata M."/>
            <person name="Wang W."/>
            <person name="Stajich J.E."/>
            <person name="White M.M."/>
            <person name="Moncalvo J.M."/>
        </authorList>
    </citation>
    <scope>NUCLEOTIDE SEQUENCE [LARGE SCALE GENOMIC DNA]</scope>
    <source>
        <strain evidence="4 5">AUS-77-4</strain>
    </source>
</reference>
<evidence type="ECO:0000256" key="1">
    <source>
        <dbReference type="ARBA" id="ARBA00010307"/>
    </source>
</evidence>
<dbReference type="InterPro" id="IPR016123">
    <property type="entry name" value="Mog1/PsbP_a/b/a-sand"/>
</dbReference>
<dbReference type="OrthoDB" id="10255285at2759"/>
<dbReference type="PANTHER" id="PTHR15837:SF0">
    <property type="entry name" value="RAN GUANINE NUCLEOTIDE RELEASE FACTOR"/>
    <property type="match status" value="1"/>
</dbReference>
<dbReference type="STRING" id="61424.A0A2T9YN55"/>
<dbReference type="PANTHER" id="PTHR15837">
    <property type="entry name" value="RAN GUANINE NUCLEOTIDE RELEASE FACTOR"/>
    <property type="match status" value="1"/>
</dbReference>
<sequence>MNLSTRSLFGGAISISLPSNFLDTSDFRQVPDNQEAFVDSNNEDSIIIELLEMLNSSDLEALRVHFEDLAETNEAIEHSINVENELPKLAQIRNLKTFYGFSCNHSVCYAIGTQKVSKYNYTQAKDYKNIHIYMVLIRLFDQKTDMLITMNYPQDPTLSSVKSESHQPPEILLNTIVSTLNVHNWNLFC</sequence>
<keyword evidence="3" id="KW-0653">Protein transport</keyword>
<evidence type="ECO:0000256" key="3">
    <source>
        <dbReference type="ARBA" id="ARBA00022927"/>
    </source>
</evidence>
<comment type="caution">
    <text evidence="4">The sequence shown here is derived from an EMBL/GenBank/DDBJ whole genome shotgun (WGS) entry which is preliminary data.</text>
</comment>
<evidence type="ECO:0000256" key="2">
    <source>
        <dbReference type="ARBA" id="ARBA00022448"/>
    </source>
</evidence>
<comment type="similarity">
    <text evidence="1">Belongs to the MOG1 family.</text>
</comment>
<protein>
    <recommendedName>
        <fullName evidence="6">Ran guanine nucleotide release factor</fullName>
    </recommendedName>
</protein>
<dbReference type="Gene3D" id="3.40.1000.10">
    <property type="entry name" value="Mog1/PsbP, alpha/beta/alpha sandwich"/>
    <property type="match status" value="1"/>
</dbReference>
<dbReference type="Proteomes" id="UP000245699">
    <property type="component" value="Unassembled WGS sequence"/>
</dbReference>
<accession>A0A2T9YN55</accession>
<dbReference type="EMBL" id="MBFT01000301">
    <property type="protein sequence ID" value="PVU93766.1"/>
    <property type="molecule type" value="Genomic_DNA"/>
</dbReference>
<evidence type="ECO:0000313" key="4">
    <source>
        <dbReference type="EMBL" id="PVU93766.1"/>
    </source>
</evidence>
<dbReference type="GO" id="GO:0031267">
    <property type="term" value="F:small GTPase binding"/>
    <property type="evidence" value="ECO:0007669"/>
    <property type="project" value="TreeGrafter"/>
</dbReference>
<gene>
    <name evidence="4" type="ORF">BB559_003174</name>
</gene>
<dbReference type="InterPro" id="IPR007681">
    <property type="entry name" value="Mog1"/>
</dbReference>
<name>A0A2T9YN55_9FUNG</name>
<evidence type="ECO:0000313" key="5">
    <source>
        <dbReference type="Proteomes" id="UP000245699"/>
    </source>
</evidence>
<dbReference type="Pfam" id="PF04603">
    <property type="entry name" value="Mog1"/>
    <property type="match status" value="1"/>
</dbReference>
<dbReference type="SUPFAM" id="SSF55724">
    <property type="entry name" value="Mog1p/PsbP-like"/>
    <property type="match status" value="1"/>
</dbReference>
<organism evidence="4 5">
    <name type="scientific">Furculomyces boomerangus</name>
    <dbReference type="NCBI Taxonomy" id="61424"/>
    <lineage>
        <taxon>Eukaryota</taxon>
        <taxon>Fungi</taxon>
        <taxon>Fungi incertae sedis</taxon>
        <taxon>Zoopagomycota</taxon>
        <taxon>Kickxellomycotina</taxon>
        <taxon>Harpellomycetes</taxon>
        <taxon>Harpellales</taxon>
        <taxon>Harpellaceae</taxon>
        <taxon>Furculomyces</taxon>
    </lineage>
</organism>
<dbReference type="GO" id="GO:0006606">
    <property type="term" value="P:protein import into nucleus"/>
    <property type="evidence" value="ECO:0007669"/>
    <property type="project" value="TreeGrafter"/>
</dbReference>
<evidence type="ECO:0008006" key="6">
    <source>
        <dbReference type="Google" id="ProtNLM"/>
    </source>
</evidence>
<dbReference type="AlphaFoldDB" id="A0A2T9YN55"/>
<keyword evidence="5" id="KW-1185">Reference proteome</keyword>
<dbReference type="GO" id="GO:0005634">
    <property type="term" value="C:nucleus"/>
    <property type="evidence" value="ECO:0007669"/>
    <property type="project" value="TreeGrafter"/>
</dbReference>